<reference evidence="1 2" key="1">
    <citation type="submission" date="2021-04" db="EMBL/GenBank/DDBJ databases">
        <title>Chitinophaga sp. nov., isolated from the rhizosphere soil.</title>
        <authorList>
            <person name="He S."/>
        </authorList>
    </citation>
    <scope>NUCLEOTIDE SEQUENCE [LARGE SCALE GENOMIC DNA]</scope>
    <source>
        <strain evidence="1 2">2R12</strain>
    </source>
</reference>
<dbReference type="Proteomes" id="UP000676386">
    <property type="component" value="Unassembled WGS sequence"/>
</dbReference>
<dbReference type="Pfam" id="PF05139">
    <property type="entry name" value="Erythro_esteras"/>
    <property type="match status" value="1"/>
</dbReference>
<keyword evidence="2" id="KW-1185">Reference proteome</keyword>
<dbReference type="PANTHER" id="PTHR31299">
    <property type="entry name" value="ESTERASE, PUTATIVE (AFU_ORTHOLOGUE AFUA_1G05850)-RELATED"/>
    <property type="match status" value="1"/>
</dbReference>
<accession>A0ABS5IU75</accession>
<dbReference type="InterPro" id="IPR052036">
    <property type="entry name" value="Hydrolase/PRTase-associated"/>
</dbReference>
<name>A0ABS5IU75_9BACT</name>
<dbReference type="RefSeq" id="WP_211971652.1">
    <property type="nucleotide sequence ID" value="NZ_CBFHAM010000048.1"/>
</dbReference>
<dbReference type="PANTHER" id="PTHR31299:SF0">
    <property type="entry name" value="ESTERASE, PUTATIVE (AFU_ORTHOLOGUE AFUA_1G05850)-RELATED"/>
    <property type="match status" value="1"/>
</dbReference>
<dbReference type="Gene3D" id="3.40.1660.10">
    <property type="entry name" value="EreA-like (biosynthetic domain)"/>
    <property type="match status" value="2"/>
</dbReference>
<evidence type="ECO:0000313" key="2">
    <source>
        <dbReference type="Proteomes" id="UP000676386"/>
    </source>
</evidence>
<comment type="caution">
    <text evidence="1">The sequence shown here is derived from an EMBL/GenBank/DDBJ whole genome shotgun (WGS) entry which is preliminary data.</text>
</comment>
<protein>
    <submittedName>
        <fullName evidence="1">Erythromycin esterase family protein</fullName>
    </submittedName>
</protein>
<proteinExistence type="predicted"/>
<evidence type="ECO:0000313" key="1">
    <source>
        <dbReference type="EMBL" id="MBS0026509.1"/>
    </source>
</evidence>
<organism evidence="1 2">
    <name type="scientific">Chitinophaga hostae</name>
    <dbReference type="NCBI Taxonomy" id="2831022"/>
    <lineage>
        <taxon>Bacteria</taxon>
        <taxon>Pseudomonadati</taxon>
        <taxon>Bacteroidota</taxon>
        <taxon>Chitinophagia</taxon>
        <taxon>Chitinophagales</taxon>
        <taxon>Chitinophagaceae</taxon>
        <taxon>Chitinophaga</taxon>
    </lineage>
</organism>
<dbReference type="InterPro" id="IPR007815">
    <property type="entry name" value="Emycin_Estase"/>
</dbReference>
<dbReference type="EMBL" id="JAGTXB010000002">
    <property type="protein sequence ID" value="MBS0026509.1"/>
    <property type="molecule type" value="Genomic_DNA"/>
</dbReference>
<dbReference type="CDD" id="cd14728">
    <property type="entry name" value="Ere-like"/>
    <property type="match status" value="1"/>
</dbReference>
<sequence>MSPTVTGCLLTALMLFTIPGSSQQLIPAKSIAEIKSIDPADTDYTDLKCIKSAIGNARIVLLGEQTHGEGSTYLAKIRLIKYLHEQLGFDVLAFESGFYDMARIWENTRNNGSFKHEIPGSLFYMYAGSKQMIPLFDYIQGKVNQPDSLVVTGFESQHSGEKSKTQLLPDFEKFLQHRNPDLLGADWEVFRKVSIATMASRPYRPSAEEKTIFFRELSALKKILSPDDVTPENHFTASGGFWYRVVCSIESQAMRYWEMVPGNEMSVRDLQMAENLIWLADKVYPGKKIIVWAHNLHVSKATSGLKAADPGLNGFLTSYVPMGAAIHQHFGKAAYTIGFTGYSGTFIDFNDGKLQTIPPVPAESVEAQLAKTGYNYSFTDYRTLTGEIRKPQQAMVLDYINSTGIWTDVLDGVFFIKTPGPVDR</sequence>
<dbReference type="SUPFAM" id="SSF159501">
    <property type="entry name" value="EreA/ChaN-like"/>
    <property type="match status" value="1"/>
</dbReference>
<gene>
    <name evidence="1" type="ORF">KE626_04220</name>
</gene>